<dbReference type="Pfam" id="PF14543">
    <property type="entry name" value="TAXi_N"/>
    <property type="match status" value="1"/>
</dbReference>
<dbReference type="InterPro" id="IPR032861">
    <property type="entry name" value="TAXi_N"/>
</dbReference>
<organism evidence="5 6">
    <name type="scientific">Corchorus olitorius</name>
    <dbReference type="NCBI Taxonomy" id="93759"/>
    <lineage>
        <taxon>Eukaryota</taxon>
        <taxon>Viridiplantae</taxon>
        <taxon>Streptophyta</taxon>
        <taxon>Embryophyta</taxon>
        <taxon>Tracheophyta</taxon>
        <taxon>Spermatophyta</taxon>
        <taxon>Magnoliopsida</taxon>
        <taxon>eudicotyledons</taxon>
        <taxon>Gunneridae</taxon>
        <taxon>Pentapetalae</taxon>
        <taxon>rosids</taxon>
        <taxon>malvids</taxon>
        <taxon>Malvales</taxon>
        <taxon>Malvaceae</taxon>
        <taxon>Grewioideae</taxon>
        <taxon>Apeibeae</taxon>
        <taxon>Corchorus</taxon>
    </lineage>
</organism>
<dbReference type="InterPro" id="IPR021109">
    <property type="entry name" value="Peptidase_aspartic_dom_sf"/>
</dbReference>
<keyword evidence="6" id="KW-1185">Reference proteome</keyword>
<feature type="active site" evidence="2">
    <location>
        <position position="131"/>
    </location>
</feature>
<evidence type="ECO:0000313" key="6">
    <source>
        <dbReference type="Proteomes" id="UP000187203"/>
    </source>
</evidence>
<feature type="signal peptide" evidence="3">
    <location>
        <begin position="1"/>
        <end position="15"/>
    </location>
</feature>
<evidence type="ECO:0000256" key="3">
    <source>
        <dbReference type="SAM" id="SignalP"/>
    </source>
</evidence>
<protein>
    <submittedName>
        <fullName evidence="5">Peptidase A1</fullName>
    </submittedName>
</protein>
<comment type="similarity">
    <text evidence="1">Belongs to the peptidase A1 family.</text>
</comment>
<feature type="active site" evidence="2">
    <location>
        <position position="337"/>
    </location>
</feature>
<feature type="domain" description="Peptidase A1" evidence="4">
    <location>
        <begin position="113"/>
        <end position="453"/>
    </location>
</feature>
<dbReference type="InterPro" id="IPR001461">
    <property type="entry name" value="Aspartic_peptidase_A1"/>
</dbReference>
<dbReference type="PANTHER" id="PTHR13683">
    <property type="entry name" value="ASPARTYL PROTEASES"/>
    <property type="match status" value="1"/>
</dbReference>
<evidence type="ECO:0000313" key="5">
    <source>
        <dbReference type="EMBL" id="OMO66388.1"/>
    </source>
</evidence>
<reference evidence="6" key="1">
    <citation type="submission" date="2013-09" db="EMBL/GenBank/DDBJ databases">
        <title>Corchorus olitorius genome sequencing.</title>
        <authorList>
            <person name="Alam M."/>
            <person name="Haque M.S."/>
            <person name="Islam M.S."/>
            <person name="Emdad E.M."/>
            <person name="Islam M.M."/>
            <person name="Ahmed B."/>
            <person name="Halim A."/>
            <person name="Hossen Q.M.M."/>
            <person name="Hossain M.Z."/>
            <person name="Ahmed R."/>
            <person name="Khan M.M."/>
            <person name="Islam R."/>
            <person name="Rashid M.M."/>
            <person name="Khan S.A."/>
            <person name="Rahman M.S."/>
            <person name="Alam M."/>
            <person name="Yahiya A.S."/>
            <person name="Khan M.S."/>
            <person name="Azam M.S."/>
            <person name="Haque T."/>
            <person name="Lashkar M.Z.H."/>
            <person name="Akhand A.I."/>
            <person name="Morshed G."/>
            <person name="Roy S."/>
            <person name="Uddin K.S."/>
            <person name="Rabeya T."/>
            <person name="Hossain A.S."/>
            <person name="Chowdhury A."/>
            <person name="Snigdha A.R."/>
            <person name="Mortoza M.S."/>
            <person name="Matin S.A."/>
            <person name="Hoque S.M.E."/>
            <person name="Islam M.K."/>
            <person name="Roy D.K."/>
            <person name="Haider R."/>
            <person name="Moosa M.M."/>
            <person name="Elias S.M."/>
            <person name="Hasan A.M."/>
            <person name="Jahan S."/>
            <person name="Shafiuddin M."/>
            <person name="Mahmood N."/>
            <person name="Shommy N.S."/>
        </authorList>
    </citation>
    <scope>NUCLEOTIDE SEQUENCE [LARGE SCALE GENOMIC DNA]</scope>
    <source>
        <strain evidence="6">cv. O-4</strain>
    </source>
</reference>
<dbReference type="AlphaFoldDB" id="A0A1R3H7Q3"/>
<dbReference type="FunFam" id="2.40.70.10:FF:000031">
    <property type="entry name" value="Aspartyl protease AED1"/>
    <property type="match status" value="1"/>
</dbReference>
<dbReference type="FunFam" id="2.40.70.10:FF:000013">
    <property type="entry name" value="Aspartyl protease AED1"/>
    <property type="match status" value="1"/>
</dbReference>
<dbReference type="Gene3D" id="2.40.70.10">
    <property type="entry name" value="Acid Proteases"/>
    <property type="match status" value="2"/>
</dbReference>
<evidence type="ECO:0000259" key="4">
    <source>
        <dbReference type="PROSITE" id="PS51767"/>
    </source>
</evidence>
<dbReference type="InterPro" id="IPR032799">
    <property type="entry name" value="TAXi_C"/>
</dbReference>
<dbReference type="InterPro" id="IPR033121">
    <property type="entry name" value="PEPTIDASE_A1"/>
</dbReference>
<gene>
    <name evidence="5" type="ORF">COLO4_30600</name>
</gene>
<dbReference type="Proteomes" id="UP000187203">
    <property type="component" value="Unassembled WGS sequence"/>
</dbReference>
<dbReference type="Pfam" id="PF14541">
    <property type="entry name" value="TAXi_C"/>
    <property type="match status" value="1"/>
</dbReference>
<proteinExistence type="inferred from homology"/>
<dbReference type="PANTHER" id="PTHR13683:SF809">
    <property type="entry name" value="PEPTIDASE A1 DOMAIN-CONTAINING PROTEIN"/>
    <property type="match status" value="1"/>
</dbReference>
<evidence type="ECO:0000256" key="1">
    <source>
        <dbReference type="ARBA" id="ARBA00007447"/>
    </source>
</evidence>
<sequence length="458" mass="49204">MAFVWFLLVFSLSLAVIPLKAEIQVNQSRVHLKIHHVHGPESSLIQNVSFSDLLLRDEERVKSLKSILVKNTNRNRGSSSLSSDLSKRSNHWSSAKSLNIPLNSGLSIGSGNYYVKIGIGSPVKYSTMIMDTGSSFSWIQCKPCAVFCHSQTDPVFDPSSSKTYKTLPCYASACSSLKESTLNSPLCSSSNKCIYTASYGDSSYSIGYLSQDLLTLSQSQTFPNFIYGCGQDNEGLFGKSAGLLGLARDKLSMIAQVSSKYGFSFSYCLPTATSSSGGFLKIGKNPSVMTSSFKFTPMVKDPRESSSLYSLKLAAITVAGLPLRVSAAEYKVPTIIDSGTVITRLPLSLYSALQSAFVKIMSKKYAEAPAFSILDTCFKGNVKSMTSGVPEIAMVFPGGAALRLSASNMLIQAGDGVTCLAFAASSEITVIGNHQQQTFEVAYDVANSRIGFAANACR</sequence>
<dbReference type="GO" id="GO:0006508">
    <property type="term" value="P:proteolysis"/>
    <property type="evidence" value="ECO:0007669"/>
    <property type="project" value="InterPro"/>
</dbReference>
<dbReference type="EMBL" id="AWUE01020754">
    <property type="protein sequence ID" value="OMO66388.1"/>
    <property type="molecule type" value="Genomic_DNA"/>
</dbReference>
<accession>A0A1R3H7Q3</accession>
<dbReference type="SUPFAM" id="SSF50630">
    <property type="entry name" value="Acid proteases"/>
    <property type="match status" value="1"/>
</dbReference>
<keyword evidence="3" id="KW-0732">Signal</keyword>
<dbReference type="CDD" id="cd05472">
    <property type="entry name" value="cnd41_like"/>
    <property type="match status" value="1"/>
</dbReference>
<dbReference type="GO" id="GO:0004190">
    <property type="term" value="F:aspartic-type endopeptidase activity"/>
    <property type="evidence" value="ECO:0007669"/>
    <property type="project" value="InterPro"/>
</dbReference>
<dbReference type="InterPro" id="IPR033873">
    <property type="entry name" value="CND41-like"/>
</dbReference>
<dbReference type="PROSITE" id="PS51767">
    <property type="entry name" value="PEPTIDASE_A1"/>
    <property type="match status" value="1"/>
</dbReference>
<dbReference type="OrthoDB" id="2747330at2759"/>
<comment type="caution">
    <text evidence="5">The sequence shown here is derived from an EMBL/GenBank/DDBJ whole genome shotgun (WGS) entry which is preliminary data.</text>
</comment>
<feature type="chain" id="PRO_5012277637" evidence="3">
    <location>
        <begin position="16"/>
        <end position="458"/>
    </location>
</feature>
<name>A0A1R3H7Q3_9ROSI</name>
<evidence type="ECO:0000256" key="2">
    <source>
        <dbReference type="PIRSR" id="PIRSR601461-1"/>
    </source>
</evidence>